<dbReference type="InterPro" id="IPR002401">
    <property type="entry name" value="Cyt_P450_E_grp-I"/>
</dbReference>
<evidence type="ECO:0000256" key="3">
    <source>
        <dbReference type="ARBA" id="ARBA00022723"/>
    </source>
</evidence>
<dbReference type="FunFam" id="1.10.630.10:FF:000026">
    <property type="entry name" value="Cytochrome P450 82C4"/>
    <property type="match status" value="1"/>
</dbReference>
<evidence type="ECO:0000313" key="9">
    <source>
        <dbReference type="EMBL" id="KAL3509881.1"/>
    </source>
</evidence>
<dbReference type="Pfam" id="PF00067">
    <property type="entry name" value="p450"/>
    <property type="match status" value="1"/>
</dbReference>
<dbReference type="PRINTS" id="PR00385">
    <property type="entry name" value="P450"/>
</dbReference>
<dbReference type="InterPro" id="IPR001128">
    <property type="entry name" value="Cyt_P450"/>
</dbReference>
<sequence>MAVELPLLSLKIALVGVVALIFVLFFLLGRFKPKKNLPPEVRGAWPIIGHLHLFGDSKPAHIIFAAMADKYGPAFTVRLGQHRTLLVSSWELIKELYNIQDTVALDRPKSLVAKNLGYDYAMFGFCPYGPYWREIRKLVAVELLSVRRLELLKHIRISETEICIKELYKLWNKKRNVSSSSKGHVLVEMKQWFQDLTLNVILRMVAGKRYFGDVDLSEAREGRKCQEVVKELSRLIGLFLVSDSIPLLRWLDWGGYEKKMKVISKEMDQIADGWLRKHRQKKEFRKDTGGDHQDFMDVMISLLDGAENAAGYDADTITKATCLNLITGGNDTTSATLSWAVTLLLNNPRVLKKVQEELDFQVGRERQVSESDIPNLVYLQAMVNETLRLHPAGALGGIREFTEDSVICGYHIPKGTRLLPNLWKLHRDPKVWPEPLEFRPERFLTTHKGIDVKGHHFELMPFTAGRRSCPGMNFGLQMLHFVLANLLHSFDISTPFDEAIDMTEAAGLVNHKVIPLPVLLAPRLSPELY</sequence>
<keyword evidence="8" id="KW-0812">Transmembrane</keyword>
<gene>
    <name evidence="9" type="ORF">ACH5RR_029282</name>
</gene>
<keyword evidence="4" id="KW-0560">Oxidoreductase</keyword>
<dbReference type="GO" id="GO:0004497">
    <property type="term" value="F:monooxygenase activity"/>
    <property type="evidence" value="ECO:0007669"/>
    <property type="project" value="UniProtKB-KW"/>
</dbReference>
<reference evidence="9 10" key="1">
    <citation type="submission" date="2024-11" db="EMBL/GenBank/DDBJ databases">
        <title>A near-complete genome assembly of Cinchona calisaya.</title>
        <authorList>
            <person name="Lian D.C."/>
            <person name="Zhao X.W."/>
            <person name="Wei L."/>
        </authorList>
    </citation>
    <scope>NUCLEOTIDE SEQUENCE [LARGE SCALE GENOMIC DNA]</scope>
    <source>
        <tissue evidence="9">Nenye</tissue>
    </source>
</reference>
<dbReference type="PANTHER" id="PTHR47947">
    <property type="entry name" value="CYTOCHROME P450 82C3-RELATED"/>
    <property type="match status" value="1"/>
</dbReference>
<evidence type="ECO:0000256" key="2">
    <source>
        <dbReference type="ARBA" id="ARBA00022617"/>
    </source>
</evidence>
<dbReference type="Proteomes" id="UP001630127">
    <property type="component" value="Unassembled WGS sequence"/>
</dbReference>
<comment type="caution">
    <text evidence="9">The sequence shown here is derived from an EMBL/GenBank/DDBJ whole genome shotgun (WGS) entry which is preliminary data.</text>
</comment>
<protein>
    <recommendedName>
        <fullName evidence="11">Cytochrome P450</fullName>
    </recommendedName>
</protein>
<dbReference type="PANTHER" id="PTHR47947:SF39">
    <property type="entry name" value="CYTOCHROME P450"/>
    <property type="match status" value="1"/>
</dbReference>
<dbReference type="InterPro" id="IPR050651">
    <property type="entry name" value="Plant_Cytochrome_P450_Monoox"/>
</dbReference>
<evidence type="ECO:0000256" key="6">
    <source>
        <dbReference type="ARBA" id="ARBA00023033"/>
    </source>
</evidence>
<feature type="binding site" description="axial binding residue" evidence="7">
    <location>
        <position position="469"/>
    </location>
    <ligand>
        <name>heme</name>
        <dbReference type="ChEBI" id="CHEBI:30413"/>
    </ligand>
    <ligandPart>
        <name>Fe</name>
        <dbReference type="ChEBI" id="CHEBI:18248"/>
    </ligandPart>
</feature>
<dbReference type="SUPFAM" id="SSF48264">
    <property type="entry name" value="Cytochrome P450"/>
    <property type="match status" value="1"/>
</dbReference>
<evidence type="ECO:0008006" key="11">
    <source>
        <dbReference type="Google" id="ProtNLM"/>
    </source>
</evidence>
<name>A0ABD2YSN3_9GENT</name>
<dbReference type="Gene3D" id="1.10.630.10">
    <property type="entry name" value="Cytochrome P450"/>
    <property type="match status" value="1"/>
</dbReference>
<organism evidence="9 10">
    <name type="scientific">Cinchona calisaya</name>
    <dbReference type="NCBI Taxonomy" id="153742"/>
    <lineage>
        <taxon>Eukaryota</taxon>
        <taxon>Viridiplantae</taxon>
        <taxon>Streptophyta</taxon>
        <taxon>Embryophyta</taxon>
        <taxon>Tracheophyta</taxon>
        <taxon>Spermatophyta</taxon>
        <taxon>Magnoliopsida</taxon>
        <taxon>eudicotyledons</taxon>
        <taxon>Gunneridae</taxon>
        <taxon>Pentapetalae</taxon>
        <taxon>asterids</taxon>
        <taxon>lamiids</taxon>
        <taxon>Gentianales</taxon>
        <taxon>Rubiaceae</taxon>
        <taxon>Cinchonoideae</taxon>
        <taxon>Cinchoneae</taxon>
        <taxon>Cinchona</taxon>
    </lineage>
</organism>
<dbReference type="InterPro" id="IPR036396">
    <property type="entry name" value="Cyt_P450_sf"/>
</dbReference>
<keyword evidence="8" id="KW-1133">Transmembrane helix</keyword>
<dbReference type="PRINTS" id="PR00463">
    <property type="entry name" value="EP450I"/>
</dbReference>
<dbReference type="CDD" id="cd20654">
    <property type="entry name" value="CYP82"/>
    <property type="match status" value="1"/>
</dbReference>
<dbReference type="EMBL" id="JBJUIK010000012">
    <property type="protein sequence ID" value="KAL3509881.1"/>
    <property type="molecule type" value="Genomic_DNA"/>
</dbReference>
<evidence type="ECO:0000256" key="5">
    <source>
        <dbReference type="ARBA" id="ARBA00023004"/>
    </source>
</evidence>
<keyword evidence="5 7" id="KW-0408">Iron</keyword>
<evidence type="ECO:0000256" key="1">
    <source>
        <dbReference type="ARBA" id="ARBA00001971"/>
    </source>
</evidence>
<keyword evidence="2 7" id="KW-0349">Heme</keyword>
<proteinExistence type="predicted"/>
<evidence type="ECO:0000256" key="8">
    <source>
        <dbReference type="SAM" id="Phobius"/>
    </source>
</evidence>
<keyword evidence="10" id="KW-1185">Reference proteome</keyword>
<dbReference type="GO" id="GO:0046872">
    <property type="term" value="F:metal ion binding"/>
    <property type="evidence" value="ECO:0007669"/>
    <property type="project" value="UniProtKB-KW"/>
</dbReference>
<evidence type="ECO:0000256" key="7">
    <source>
        <dbReference type="PIRSR" id="PIRSR602401-1"/>
    </source>
</evidence>
<evidence type="ECO:0000256" key="4">
    <source>
        <dbReference type="ARBA" id="ARBA00023002"/>
    </source>
</evidence>
<evidence type="ECO:0000313" key="10">
    <source>
        <dbReference type="Proteomes" id="UP001630127"/>
    </source>
</evidence>
<keyword evidence="6" id="KW-0503">Monooxygenase</keyword>
<dbReference type="AlphaFoldDB" id="A0ABD2YSN3"/>
<keyword evidence="3 7" id="KW-0479">Metal-binding</keyword>
<comment type="cofactor">
    <cofactor evidence="1 7">
        <name>heme</name>
        <dbReference type="ChEBI" id="CHEBI:30413"/>
    </cofactor>
</comment>
<keyword evidence="8" id="KW-0472">Membrane</keyword>
<accession>A0ABD2YSN3</accession>
<feature type="transmembrane region" description="Helical" evidence="8">
    <location>
        <begin position="12"/>
        <end position="29"/>
    </location>
</feature>